<reference evidence="1" key="2">
    <citation type="submission" date="2012-06" db="EMBL/GenBank/DDBJ databases">
        <authorList>
            <person name="Yu Y."/>
            <person name="Currie J."/>
            <person name="Lomeli R."/>
            <person name="Angelova A."/>
            <person name="Collura K."/>
            <person name="Wissotski M."/>
            <person name="Campos D."/>
            <person name="Kudrna D."/>
            <person name="Golser W."/>
            <person name="Ashely E."/>
            <person name="Descour A."/>
            <person name="Fernandes J."/>
            <person name="Soderlund C."/>
            <person name="Walbot V."/>
        </authorList>
    </citation>
    <scope>NUCLEOTIDE SEQUENCE</scope>
    <source>
        <strain evidence="1">B73</strain>
    </source>
</reference>
<dbReference type="EMBL" id="BT084146">
    <property type="protein sequence ID" value="ACR34499.1"/>
    <property type="molecule type" value="mRNA"/>
</dbReference>
<organism evidence="1">
    <name type="scientific">Zea mays</name>
    <name type="common">Maize</name>
    <dbReference type="NCBI Taxonomy" id="4577"/>
    <lineage>
        <taxon>Eukaryota</taxon>
        <taxon>Viridiplantae</taxon>
        <taxon>Streptophyta</taxon>
        <taxon>Embryophyta</taxon>
        <taxon>Tracheophyta</taxon>
        <taxon>Spermatophyta</taxon>
        <taxon>Magnoliopsida</taxon>
        <taxon>Liliopsida</taxon>
        <taxon>Poales</taxon>
        <taxon>Poaceae</taxon>
        <taxon>PACMAD clade</taxon>
        <taxon>Panicoideae</taxon>
        <taxon>Andropogonodae</taxon>
        <taxon>Andropogoneae</taxon>
        <taxon>Tripsacinae</taxon>
        <taxon>Zea</taxon>
    </lineage>
</organism>
<dbReference type="AlphaFoldDB" id="C4IZZ9"/>
<proteinExistence type="evidence at transcript level"/>
<protein>
    <submittedName>
        <fullName evidence="1">Uncharacterized protein</fullName>
    </submittedName>
</protein>
<accession>C4IZZ9</accession>
<evidence type="ECO:0000313" key="1">
    <source>
        <dbReference type="EMBL" id="ACR34499.1"/>
    </source>
</evidence>
<name>C4IZZ9_MAIZE</name>
<sequence length="51" mass="5974">MKHSAVRLGLVKSHRNELPGNHKLHRTARCSLHRRLKLCQRHPVMCRPLNS</sequence>
<reference evidence="1" key="1">
    <citation type="journal article" date="2009" name="PLoS Genet.">
        <title>Sequencing, mapping, and analysis of 27,455 maize full-length cDNAs.</title>
        <authorList>
            <person name="Soderlund C."/>
            <person name="Descour A."/>
            <person name="Kudrna D."/>
            <person name="Bomhoff M."/>
            <person name="Boyd L."/>
            <person name="Currie J."/>
            <person name="Angelova A."/>
            <person name="Collura K."/>
            <person name="Wissotski M."/>
            <person name="Ashley E."/>
            <person name="Morrow D."/>
            <person name="Fernandes J."/>
            <person name="Walbot V."/>
            <person name="Yu Y."/>
        </authorList>
    </citation>
    <scope>NUCLEOTIDE SEQUENCE</scope>
    <source>
        <strain evidence="1">B73</strain>
    </source>
</reference>